<gene>
    <name evidence="2" type="ORF">EVJ58_g5609</name>
</gene>
<sequence length="225" mass="23397">MTETLNVDEAIRVVVAPSQASYFAGEPFSVTVTFTNTRTPDAVTPRSASHTHKRSAHSISSVPLARPPTSPGMLRTALPAVPTRNTESNVALTRKGLIGKGRTLHGLGVTPGVVAVPGRKPLVKSLSISITSHELEGDSGKGKSPLNPFRTNGIRAACKFAIVYYIVCSTCISSVFTPHTVAACAVDIVPYCTLSSTCAQAVSTGWSDSGSGCQACPQSLATVSL</sequence>
<dbReference type="STRING" id="34475.A0A4Y9YE22"/>
<proteinExistence type="predicted"/>
<name>A0A4Y9YE22_9APHY</name>
<organism evidence="2 3">
    <name type="scientific">Rhodofomes roseus</name>
    <dbReference type="NCBI Taxonomy" id="34475"/>
    <lineage>
        <taxon>Eukaryota</taxon>
        <taxon>Fungi</taxon>
        <taxon>Dikarya</taxon>
        <taxon>Basidiomycota</taxon>
        <taxon>Agaricomycotina</taxon>
        <taxon>Agaricomycetes</taxon>
        <taxon>Polyporales</taxon>
        <taxon>Rhodofomes</taxon>
    </lineage>
</organism>
<comment type="caution">
    <text evidence="2">The sequence shown here is derived from an EMBL/GenBank/DDBJ whole genome shotgun (WGS) entry which is preliminary data.</text>
</comment>
<accession>A0A4Y9YE22</accession>
<reference evidence="2 3" key="1">
    <citation type="submission" date="2019-01" db="EMBL/GenBank/DDBJ databases">
        <title>Genome sequencing of the rare red list fungi Fomitopsis rosea.</title>
        <authorList>
            <person name="Buettner E."/>
            <person name="Kellner H."/>
        </authorList>
    </citation>
    <scope>NUCLEOTIDE SEQUENCE [LARGE SCALE GENOMIC DNA]</scope>
    <source>
        <strain evidence="2 3">DSM 105464</strain>
    </source>
</reference>
<evidence type="ECO:0000313" key="3">
    <source>
        <dbReference type="Proteomes" id="UP000298390"/>
    </source>
</evidence>
<evidence type="ECO:0000256" key="1">
    <source>
        <dbReference type="SAM" id="MobiDB-lite"/>
    </source>
</evidence>
<evidence type="ECO:0000313" key="2">
    <source>
        <dbReference type="EMBL" id="TFY59701.1"/>
    </source>
</evidence>
<dbReference type="Proteomes" id="UP000298390">
    <property type="component" value="Unassembled WGS sequence"/>
</dbReference>
<feature type="region of interest" description="Disordered" evidence="1">
    <location>
        <begin position="41"/>
        <end position="70"/>
    </location>
</feature>
<dbReference type="EMBL" id="SEKV01000291">
    <property type="protein sequence ID" value="TFY59701.1"/>
    <property type="molecule type" value="Genomic_DNA"/>
</dbReference>
<protein>
    <submittedName>
        <fullName evidence="2">Uncharacterized protein</fullName>
    </submittedName>
</protein>
<dbReference type="AlphaFoldDB" id="A0A4Y9YE22"/>